<evidence type="ECO:0000256" key="8">
    <source>
        <dbReference type="SAM" id="MobiDB-lite"/>
    </source>
</evidence>
<dbReference type="GO" id="GO:0007052">
    <property type="term" value="P:mitotic spindle organization"/>
    <property type="evidence" value="ECO:0007669"/>
    <property type="project" value="TreeGrafter"/>
</dbReference>
<evidence type="ECO:0000256" key="1">
    <source>
        <dbReference type="ARBA" id="ARBA00000971"/>
    </source>
</evidence>
<dbReference type="GO" id="GO:0008160">
    <property type="term" value="F:protein tyrosine phosphatase activator activity"/>
    <property type="evidence" value="ECO:0007669"/>
    <property type="project" value="TreeGrafter"/>
</dbReference>
<dbReference type="InterPro" id="IPR037218">
    <property type="entry name" value="PTPA_sf"/>
</dbReference>
<sequence>MRTVSLEDLAGSTIPELKIKDDLDVEAWKGTRGYADYSLFLRRLCESVVGYNLPYDSNTTSPINRLLTVLAELSSWVDDIPPLPTPQRFGNLAFRAWGQRLDTETDRLLSTLLEHSPHHATAVAHVKPYLLISFGSFTRMDYGTGHETGFALFLCALALLGFFRDGVTSIQEQERQLVLIVFPAYLRLVWRLQDVYRLEPAGSHGVWGLDDYSFLGYIFGSAQLLDQEDIPPSAILQPLLPDNNLYFMQISRIRAFKSGPFYEHSSQLYSIATSVPNWTKVHNGLIKMYEAEVLGKRVVVQHIPLGGILEWDVTHASSGSVTNVPMVHQRDGSISGTVSTTAPLTSASLAAPSPPPSGTQAPWDRTGSPSAGYSAGVTVPWASTAIPHTLSRPASTIRGETGRSHGVGSRASAKTRIHNLGALSSMPPPAQ</sequence>
<evidence type="ECO:0000256" key="5">
    <source>
        <dbReference type="ARBA" id="ARBA00023110"/>
    </source>
</evidence>
<dbReference type="EMBL" id="JH687557">
    <property type="protein sequence ID" value="EIN03933.1"/>
    <property type="molecule type" value="Genomic_DNA"/>
</dbReference>
<dbReference type="Proteomes" id="UP000054196">
    <property type="component" value="Unassembled WGS sequence"/>
</dbReference>
<gene>
    <name evidence="9" type="ORF">PUNSTDRAFT_77040</name>
</gene>
<evidence type="ECO:0000256" key="7">
    <source>
        <dbReference type="RuleBase" id="RU361210"/>
    </source>
</evidence>
<protein>
    <recommendedName>
        <fullName evidence="7">Serine/threonine-protein phosphatase 2A activator</fullName>
        <ecNumber evidence="7">5.2.1.8</ecNumber>
    </recommendedName>
    <alternativeName>
        <fullName evidence="7">Phosphotyrosyl phosphatase activator</fullName>
    </alternativeName>
</protein>
<dbReference type="HOGENOM" id="CLU_030733_1_0_1"/>
<dbReference type="InterPro" id="IPR004327">
    <property type="entry name" value="Phstyr_phstse_ac"/>
</dbReference>
<feature type="region of interest" description="Disordered" evidence="8">
    <location>
        <begin position="390"/>
        <end position="431"/>
    </location>
</feature>
<dbReference type="GO" id="GO:0005634">
    <property type="term" value="C:nucleus"/>
    <property type="evidence" value="ECO:0007669"/>
    <property type="project" value="TreeGrafter"/>
</dbReference>
<dbReference type="GO" id="GO:0005737">
    <property type="term" value="C:cytoplasm"/>
    <property type="evidence" value="ECO:0007669"/>
    <property type="project" value="UniProtKB-SubCell"/>
</dbReference>
<dbReference type="RefSeq" id="XP_007388722.1">
    <property type="nucleotide sequence ID" value="XM_007388660.1"/>
</dbReference>
<name>R7S136_PUNST</name>
<dbReference type="KEGG" id="psq:PUNSTDRAFT_77040"/>
<dbReference type="GeneID" id="18885693"/>
<comment type="catalytic activity">
    <reaction evidence="1 7">
        <text>[protein]-peptidylproline (omega=180) = [protein]-peptidylproline (omega=0)</text>
        <dbReference type="Rhea" id="RHEA:16237"/>
        <dbReference type="Rhea" id="RHEA-COMP:10747"/>
        <dbReference type="Rhea" id="RHEA-COMP:10748"/>
        <dbReference type="ChEBI" id="CHEBI:83833"/>
        <dbReference type="ChEBI" id="CHEBI:83834"/>
        <dbReference type="EC" id="5.2.1.8"/>
    </reaction>
</comment>
<dbReference type="Gene3D" id="1.20.120.1150">
    <property type="match status" value="1"/>
</dbReference>
<dbReference type="PANTHER" id="PTHR10012:SF0">
    <property type="entry name" value="SERINE_THREONINE-PROTEIN PHOSPHATASE 2A ACTIVATOR"/>
    <property type="match status" value="1"/>
</dbReference>
<comment type="similarity">
    <text evidence="3 7">Belongs to the PTPA-type PPIase family.</text>
</comment>
<dbReference type="Pfam" id="PF03095">
    <property type="entry name" value="PTPA"/>
    <property type="match status" value="1"/>
</dbReference>
<evidence type="ECO:0000313" key="9">
    <source>
        <dbReference type="EMBL" id="EIN03933.1"/>
    </source>
</evidence>
<evidence type="ECO:0000256" key="6">
    <source>
        <dbReference type="ARBA" id="ARBA00023235"/>
    </source>
</evidence>
<evidence type="ECO:0000313" key="10">
    <source>
        <dbReference type="Proteomes" id="UP000054196"/>
    </source>
</evidence>
<keyword evidence="6 7" id="KW-0413">Isomerase</keyword>
<dbReference type="eggNOG" id="KOG2867">
    <property type="taxonomic scope" value="Eukaryota"/>
</dbReference>
<reference evidence="10" key="1">
    <citation type="journal article" date="2012" name="Science">
        <title>The Paleozoic origin of enzymatic lignin decomposition reconstructed from 31 fungal genomes.</title>
        <authorList>
            <person name="Floudas D."/>
            <person name="Binder M."/>
            <person name="Riley R."/>
            <person name="Barry K."/>
            <person name="Blanchette R.A."/>
            <person name="Henrissat B."/>
            <person name="Martinez A.T."/>
            <person name="Otillar R."/>
            <person name="Spatafora J.W."/>
            <person name="Yadav J.S."/>
            <person name="Aerts A."/>
            <person name="Benoit I."/>
            <person name="Boyd A."/>
            <person name="Carlson A."/>
            <person name="Copeland A."/>
            <person name="Coutinho P.M."/>
            <person name="de Vries R.P."/>
            <person name="Ferreira P."/>
            <person name="Findley K."/>
            <person name="Foster B."/>
            <person name="Gaskell J."/>
            <person name="Glotzer D."/>
            <person name="Gorecki P."/>
            <person name="Heitman J."/>
            <person name="Hesse C."/>
            <person name="Hori C."/>
            <person name="Igarashi K."/>
            <person name="Jurgens J.A."/>
            <person name="Kallen N."/>
            <person name="Kersten P."/>
            <person name="Kohler A."/>
            <person name="Kuees U."/>
            <person name="Kumar T.K.A."/>
            <person name="Kuo A."/>
            <person name="LaButti K."/>
            <person name="Larrondo L.F."/>
            <person name="Lindquist E."/>
            <person name="Ling A."/>
            <person name="Lombard V."/>
            <person name="Lucas S."/>
            <person name="Lundell T."/>
            <person name="Martin R."/>
            <person name="McLaughlin D.J."/>
            <person name="Morgenstern I."/>
            <person name="Morin E."/>
            <person name="Murat C."/>
            <person name="Nagy L.G."/>
            <person name="Nolan M."/>
            <person name="Ohm R.A."/>
            <person name="Patyshakuliyeva A."/>
            <person name="Rokas A."/>
            <person name="Ruiz-Duenas F.J."/>
            <person name="Sabat G."/>
            <person name="Salamov A."/>
            <person name="Samejima M."/>
            <person name="Schmutz J."/>
            <person name="Slot J.C."/>
            <person name="St John F."/>
            <person name="Stenlid J."/>
            <person name="Sun H."/>
            <person name="Sun S."/>
            <person name="Syed K."/>
            <person name="Tsang A."/>
            <person name="Wiebenga A."/>
            <person name="Young D."/>
            <person name="Pisabarro A."/>
            <person name="Eastwood D.C."/>
            <person name="Martin F."/>
            <person name="Cullen D."/>
            <person name="Grigoriev I.V."/>
            <person name="Hibbett D.S."/>
        </authorList>
    </citation>
    <scope>NUCLEOTIDE SEQUENCE [LARGE SCALE GENOMIC DNA]</scope>
    <source>
        <strain evidence="10">HHB-11173 SS5</strain>
    </source>
</reference>
<comment type="subcellular location">
    <subcellularLocation>
        <location evidence="2 7">Cytoplasm</location>
    </subcellularLocation>
</comment>
<dbReference type="PANTHER" id="PTHR10012">
    <property type="entry name" value="SERINE/THREONINE-PROTEIN PHOSPHATASE 2A REGULATORY SUBUNIT B"/>
    <property type="match status" value="1"/>
</dbReference>
<feature type="region of interest" description="Disordered" evidence="8">
    <location>
        <begin position="346"/>
        <end position="370"/>
    </location>
</feature>
<dbReference type="OrthoDB" id="16120at2759"/>
<dbReference type="GO" id="GO:0003755">
    <property type="term" value="F:peptidyl-prolyl cis-trans isomerase activity"/>
    <property type="evidence" value="ECO:0007669"/>
    <property type="project" value="UniProtKB-KW"/>
</dbReference>
<keyword evidence="4 7" id="KW-0963">Cytoplasm</keyword>
<evidence type="ECO:0000256" key="4">
    <source>
        <dbReference type="ARBA" id="ARBA00022490"/>
    </source>
</evidence>
<accession>R7S136</accession>
<organism evidence="9 10">
    <name type="scientific">Punctularia strigosozonata (strain HHB-11173)</name>
    <name type="common">White-rot fungus</name>
    <dbReference type="NCBI Taxonomy" id="741275"/>
    <lineage>
        <taxon>Eukaryota</taxon>
        <taxon>Fungi</taxon>
        <taxon>Dikarya</taxon>
        <taxon>Basidiomycota</taxon>
        <taxon>Agaricomycotina</taxon>
        <taxon>Agaricomycetes</taxon>
        <taxon>Corticiales</taxon>
        <taxon>Punctulariaceae</taxon>
        <taxon>Punctularia</taxon>
    </lineage>
</organism>
<dbReference type="GO" id="GO:0000159">
    <property type="term" value="C:protein phosphatase type 2A complex"/>
    <property type="evidence" value="ECO:0007669"/>
    <property type="project" value="TreeGrafter"/>
</dbReference>
<comment type="function">
    <text evidence="7">PPIases accelerate the folding of proteins. It catalyzes the cis-trans isomerization of proline imidic peptide bonds in oligopeptides.</text>
</comment>
<dbReference type="InterPro" id="IPR043170">
    <property type="entry name" value="PTPA_C_lid"/>
</dbReference>
<keyword evidence="10" id="KW-1185">Reference proteome</keyword>
<dbReference type="EC" id="5.2.1.8" evidence="7"/>
<dbReference type="CDD" id="cd04087">
    <property type="entry name" value="PTPA"/>
    <property type="match status" value="1"/>
</dbReference>
<dbReference type="OMA" id="IHESQDV"/>
<keyword evidence="5 7" id="KW-0697">Rotamase</keyword>
<evidence type="ECO:0000256" key="2">
    <source>
        <dbReference type="ARBA" id="ARBA00004496"/>
    </source>
</evidence>
<evidence type="ECO:0000256" key="3">
    <source>
        <dbReference type="ARBA" id="ARBA00011019"/>
    </source>
</evidence>
<dbReference type="SUPFAM" id="SSF140984">
    <property type="entry name" value="PTPA-like"/>
    <property type="match status" value="1"/>
</dbReference>
<proteinExistence type="inferred from homology"/>
<dbReference type="AlphaFoldDB" id="R7S136"/>